<dbReference type="EMBL" id="JAWWNJ010000009">
    <property type="protein sequence ID" value="KAK7048826.1"/>
    <property type="molecule type" value="Genomic_DNA"/>
</dbReference>
<evidence type="ECO:0000256" key="2">
    <source>
        <dbReference type="SAM" id="SignalP"/>
    </source>
</evidence>
<proteinExistence type="predicted"/>
<evidence type="ECO:0000313" key="3">
    <source>
        <dbReference type="EMBL" id="KAK7048826.1"/>
    </source>
</evidence>
<feature type="region of interest" description="Disordered" evidence="1">
    <location>
        <begin position="125"/>
        <end position="168"/>
    </location>
</feature>
<name>A0AAW0DER2_9AGAR</name>
<reference evidence="3 4" key="1">
    <citation type="journal article" date="2024" name="J Genomics">
        <title>Draft genome sequencing and assembly of Favolaschia claudopus CIRM-BRFM 2984 isolated from oak limbs.</title>
        <authorList>
            <person name="Navarro D."/>
            <person name="Drula E."/>
            <person name="Chaduli D."/>
            <person name="Cazenave R."/>
            <person name="Ahrendt S."/>
            <person name="Wang J."/>
            <person name="Lipzen A."/>
            <person name="Daum C."/>
            <person name="Barry K."/>
            <person name="Grigoriev I.V."/>
            <person name="Favel A."/>
            <person name="Rosso M.N."/>
            <person name="Martin F."/>
        </authorList>
    </citation>
    <scope>NUCLEOTIDE SEQUENCE [LARGE SCALE GENOMIC DNA]</scope>
    <source>
        <strain evidence="3 4">CIRM-BRFM 2984</strain>
    </source>
</reference>
<feature type="chain" id="PRO_5043642709" description="Pentatricopeptide repeat-containing protein" evidence="2">
    <location>
        <begin position="18"/>
        <end position="315"/>
    </location>
</feature>
<dbReference type="AlphaFoldDB" id="A0AAW0DER2"/>
<gene>
    <name evidence="3" type="ORF">R3P38DRAFT_3257407</name>
</gene>
<feature type="compositionally biased region" description="Polar residues" evidence="1">
    <location>
        <begin position="139"/>
        <end position="151"/>
    </location>
</feature>
<accession>A0AAW0DER2</accession>
<evidence type="ECO:0000313" key="4">
    <source>
        <dbReference type="Proteomes" id="UP001362999"/>
    </source>
</evidence>
<organism evidence="3 4">
    <name type="scientific">Favolaschia claudopus</name>
    <dbReference type="NCBI Taxonomy" id="2862362"/>
    <lineage>
        <taxon>Eukaryota</taxon>
        <taxon>Fungi</taxon>
        <taxon>Dikarya</taxon>
        <taxon>Basidiomycota</taxon>
        <taxon>Agaricomycotina</taxon>
        <taxon>Agaricomycetes</taxon>
        <taxon>Agaricomycetidae</taxon>
        <taxon>Agaricales</taxon>
        <taxon>Marasmiineae</taxon>
        <taxon>Mycenaceae</taxon>
        <taxon>Favolaschia</taxon>
    </lineage>
</organism>
<evidence type="ECO:0008006" key="5">
    <source>
        <dbReference type="Google" id="ProtNLM"/>
    </source>
</evidence>
<keyword evidence="2" id="KW-0732">Signal</keyword>
<sequence>MLLRAMRMCVLLVHVYVRFHPFSPNEYASPPPTSITISPHSSSAPPCALLCHHLTTCVPYPPPPSYSSFRIVASSLLLSQKSCFSIDEGDGLEVDSPYPLFPQRHCRLTNSYSVLRRTVLLAFQAPGSPSGNPPPALPRSTSTHLPQTQTGRMHKKRESGENTPRKTTNTVRPSIYILVYFFLPRLPLRRRPQLLYPHTNSISPTFPDPRLASALTKTSTPLLRLRKPIYMVHTALFSGKAADLAAHLADIMEPLSLISVDSQNEIPVRDLHVLAYAEYLHSDPALWRRIVDYMFSCGMSAKNVVTKYSSEYHFA</sequence>
<feature type="signal peptide" evidence="2">
    <location>
        <begin position="1"/>
        <end position="17"/>
    </location>
</feature>
<evidence type="ECO:0000256" key="1">
    <source>
        <dbReference type="SAM" id="MobiDB-lite"/>
    </source>
</evidence>
<keyword evidence="4" id="KW-1185">Reference proteome</keyword>
<protein>
    <recommendedName>
        <fullName evidence="5">Pentatricopeptide repeat-containing protein</fullName>
    </recommendedName>
</protein>
<dbReference type="Proteomes" id="UP001362999">
    <property type="component" value="Unassembled WGS sequence"/>
</dbReference>
<comment type="caution">
    <text evidence="3">The sequence shown here is derived from an EMBL/GenBank/DDBJ whole genome shotgun (WGS) entry which is preliminary data.</text>
</comment>